<proteinExistence type="predicted"/>
<sequence length="138" mass="15186">MKAPLVHELEKARTALVRTYVLHVAWFSVMCALIGLRWSPHGLKVSVLLTLVTVPPVLLYTVRVHRLCRTIDPAARTVGLWPVVITTLVLSPFESGLILPARNLFAANRVLRTCQASQVSADASNSLEPEAEPLRDSP</sequence>
<keyword evidence="1" id="KW-0472">Membrane</keyword>
<reference evidence="2 3" key="1">
    <citation type="submission" date="2023-07" db="EMBL/GenBank/DDBJ databases">
        <title>Sorghum-associated microbial communities from plants grown in Nebraska, USA.</title>
        <authorList>
            <person name="Schachtman D."/>
        </authorList>
    </citation>
    <scope>NUCLEOTIDE SEQUENCE [LARGE SCALE GENOMIC DNA]</scope>
    <source>
        <strain evidence="2 3">BE198</strain>
    </source>
</reference>
<keyword evidence="3" id="KW-1185">Reference proteome</keyword>
<accession>A0ABU1WFP9</accession>
<evidence type="ECO:0008006" key="4">
    <source>
        <dbReference type="Google" id="ProtNLM"/>
    </source>
</evidence>
<evidence type="ECO:0000256" key="1">
    <source>
        <dbReference type="SAM" id="Phobius"/>
    </source>
</evidence>
<protein>
    <recommendedName>
        <fullName evidence="4">DUF805 domain-containing protein</fullName>
    </recommendedName>
</protein>
<name>A0ABU1WFP9_9GAMM</name>
<organism evidence="2 3">
    <name type="scientific">Lysobacter niastensis</name>
    <dbReference type="NCBI Taxonomy" id="380629"/>
    <lineage>
        <taxon>Bacteria</taxon>
        <taxon>Pseudomonadati</taxon>
        <taxon>Pseudomonadota</taxon>
        <taxon>Gammaproteobacteria</taxon>
        <taxon>Lysobacterales</taxon>
        <taxon>Lysobacteraceae</taxon>
        <taxon>Lysobacter</taxon>
    </lineage>
</organism>
<dbReference type="EMBL" id="JAVDVY010000004">
    <property type="protein sequence ID" value="MDR7136245.1"/>
    <property type="molecule type" value="Genomic_DNA"/>
</dbReference>
<dbReference type="Proteomes" id="UP001251524">
    <property type="component" value="Unassembled WGS sequence"/>
</dbReference>
<keyword evidence="1" id="KW-1133">Transmembrane helix</keyword>
<feature type="transmembrane region" description="Helical" evidence="1">
    <location>
        <begin position="74"/>
        <end position="93"/>
    </location>
</feature>
<evidence type="ECO:0000313" key="3">
    <source>
        <dbReference type="Proteomes" id="UP001251524"/>
    </source>
</evidence>
<evidence type="ECO:0000313" key="2">
    <source>
        <dbReference type="EMBL" id="MDR7136245.1"/>
    </source>
</evidence>
<comment type="caution">
    <text evidence="2">The sequence shown here is derived from an EMBL/GenBank/DDBJ whole genome shotgun (WGS) entry which is preliminary data.</text>
</comment>
<keyword evidence="1" id="KW-0812">Transmembrane</keyword>
<feature type="transmembrane region" description="Helical" evidence="1">
    <location>
        <begin position="20"/>
        <end position="39"/>
    </location>
</feature>
<dbReference type="RefSeq" id="WP_310064564.1">
    <property type="nucleotide sequence ID" value="NZ_JAVDVY010000004.1"/>
</dbReference>
<feature type="transmembrane region" description="Helical" evidence="1">
    <location>
        <begin position="45"/>
        <end position="62"/>
    </location>
</feature>
<gene>
    <name evidence="2" type="ORF">J2X06_003471</name>
</gene>